<keyword evidence="3" id="KW-1185">Reference proteome</keyword>
<sequence length="384" mass="41945">MSRNPERQLPVAVLSRPSPGDSRRQTVQPPVRYSPDVEAVRPDEGQIIEQLNAAFDKILTRVAEDSGHAVRSVHAKSHGILEGTLTIDADLPPELAQGLFARAGEHKVYMRMSTNAGDILPDAVSLPRGIALKVLDVEGERLPDAEGTTQNFIMVNGTVFQAPNAEKFLGSLKLLAGTTDRVEGLKVAASTVLRGVNKALHAVGIDSPTIGSLGGAPNVDPLGETYNSLTPFRYGDYIAKFSLVPVAPALTALTGTEIDASGRPNAIRETVQSEMAGIAGEWEFRVQLCRDLERQPVEDPTVEWKEDEAPFQRVGVVRVQPQDSWHPGRVQAVDEEMRFSVWTGLAAHRPLGNVNRARNAPYRHSAEFRERFNRCPIHEPGALR</sequence>
<dbReference type="CDD" id="cd08152">
    <property type="entry name" value="y4iL_like"/>
    <property type="match status" value="1"/>
</dbReference>
<evidence type="ECO:0000256" key="1">
    <source>
        <dbReference type="SAM" id="MobiDB-lite"/>
    </source>
</evidence>
<dbReference type="PANTHER" id="PTHR36195">
    <property type="entry name" value="DOMAIN PROTEIN, PUTATIVE (AFU_ORTHOLOGUE AFUA_5G01990)-RELATED-RELATED"/>
    <property type="match status" value="1"/>
</dbReference>
<name>A0ABR6DEU7_9HYPH</name>
<organism evidence="2 3">
    <name type="scientific">Methylobacterium fujisawaense</name>
    <dbReference type="NCBI Taxonomy" id="107400"/>
    <lineage>
        <taxon>Bacteria</taxon>
        <taxon>Pseudomonadati</taxon>
        <taxon>Pseudomonadota</taxon>
        <taxon>Alphaproteobacteria</taxon>
        <taxon>Hyphomicrobiales</taxon>
        <taxon>Methylobacteriaceae</taxon>
        <taxon>Methylobacterium</taxon>
    </lineage>
</organism>
<dbReference type="PANTHER" id="PTHR36195:SF4">
    <property type="entry name" value="DOMAIN PROTEIN, PUTATIVE (AFU_ORTHOLOGUE AFUA_5G01990)-RELATED"/>
    <property type="match status" value="1"/>
</dbReference>
<accession>A0ABR6DEU7</accession>
<evidence type="ECO:0000313" key="2">
    <source>
        <dbReference type="EMBL" id="MBA9064433.1"/>
    </source>
</evidence>
<dbReference type="EMBL" id="JACJIM010000005">
    <property type="protein sequence ID" value="MBA9064433.1"/>
    <property type="molecule type" value="Genomic_DNA"/>
</dbReference>
<evidence type="ECO:0008006" key="4">
    <source>
        <dbReference type="Google" id="ProtNLM"/>
    </source>
</evidence>
<dbReference type="SUPFAM" id="SSF56634">
    <property type="entry name" value="Heme-dependent catalase-like"/>
    <property type="match status" value="1"/>
</dbReference>
<reference evidence="2 3" key="1">
    <citation type="submission" date="2020-08" db="EMBL/GenBank/DDBJ databases">
        <title>Genomic Encyclopedia of Type Strains, Phase IV (KMG-IV): sequencing the most valuable type-strain genomes for metagenomic binning, comparative biology and taxonomic classification.</title>
        <authorList>
            <person name="Goeker M."/>
        </authorList>
    </citation>
    <scope>NUCLEOTIDE SEQUENCE [LARGE SCALE GENOMIC DNA]</scope>
    <source>
        <strain evidence="2 3">DSM 5686</strain>
    </source>
</reference>
<evidence type="ECO:0000313" key="3">
    <source>
        <dbReference type="Proteomes" id="UP000565455"/>
    </source>
</evidence>
<dbReference type="InterPro" id="IPR020835">
    <property type="entry name" value="Catalase_sf"/>
</dbReference>
<dbReference type="Proteomes" id="UP000565455">
    <property type="component" value="Unassembled WGS sequence"/>
</dbReference>
<comment type="caution">
    <text evidence="2">The sequence shown here is derived from an EMBL/GenBank/DDBJ whole genome shotgun (WGS) entry which is preliminary data.</text>
</comment>
<protein>
    <recommendedName>
        <fullName evidence="4">Catalase</fullName>
    </recommendedName>
</protein>
<feature type="region of interest" description="Disordered" evidence="1">
    <location>
        <begin position="1"/>
        <end position="30"/>
    </location>
</feature>
<dbReference type="Gene3D" id="2.40.180.10">
    <property type="entry name" value="Catalase core domain"/>
    <property type="match status" value="1"/>
</dbReference>
<proteinExistence type="predicted"/>
<gene>
    <name evidence="2" type="ORF">GGQ91_003834</name>
</gene>